<dbReference type="RefSeq" id="WP_206575865.1">
    <property type="nucleotide sequence ID" value="NZ_JAFKCV010000028.1"/>
</dbReference>
<dbReference type="PANTHER" id="PTHR32089">
    <property type="entry name" value="METHYL-ACCEPTING CHEMOTAXIS PROTEIN MCPB"/>
    <property type="match status" value="1"/>
</dbReference>
<dbReference type="FunFam" id="1.10.287.950:FF:000001">
    <property type="entry name" value="Methyl-accepting chemotaxis sensory transducer"/>
    <property type="match status" value="1"/>
</dbReference>
<comment type="subcellular location">
    <subcellularLocation>
        <location evidence="1">Cell inner membrane</location>
        <topology evidence="1">Multi-pass membrane protein</topology>
    </subcellularLocation>
</comment>
<dbReference type="Gene3D" id="1.10.287.950">
    <property type="entry name" value="Methyl-accepting chemotaxis protein"/>
    <property type="match status" value="1"/>
</dbReference>
<dbReference type="Pfam" id="PF00015">
    <property type="entry name" value="MCPsignal"/>
    <property type="match status" value="1"/>
</dbReference>
<dbReference type="PROSITE" id="PS50111">
    <property type="entry name" value="CHEMOTAXIS_TRANSDUC_2"/>
    <property type="match status" value="1"/>
</dbReference>
<dbReference type="GO" id="GO:0006935">
    <property type="term" value="P:chemotaxis"/>
    <property type="evidence" value="ECO:0007669"/>
    <property type="project" value="InterPro"/>
</dbReference>
<dbReference type="InterPro" id="IPR004090">
    <property type="entry name" value="Chemotax_Me-accpt_rcpt"/>
</dbReference>
<feature type="domain" description="Methyl-accepting transducer" evidence="7">
    <location>
        <begin position="241"/>
        <end position="477"/>
    </location>
</feature>
<dbReference type="InterPro" id="IPR003660">
    <property type="entry name" value="HAMP_dom"/>
</dbReference>
<feature type="domain" description="T-SNARE coiled-coil homology" evidence="8">
    <location>
        <begin position="232"/>
        <end position="294"/>
    </location>
</feature>
<comment type="caution">
    <text evidence="10">The sequence shown here is derived from an EMBL/GenBank/DDBJ whole genome shotgun (WGS) entry which is preliminary data.</text>
</comment>
<evidence type="ECO:0000313" key="11">
    <source>
        <dbReference type="Proteomes" id="UP000664654"/>
    </source>
</evidence>
<keyword evidence="2" id="KW-1003">Cell membrane</keyword>
<dbReference type="GO" id="GO:0004888">
    <property type="term" value="F:transmembrane signaling receptor activity"/>
    <property type="evidence" value="ECO:0007669"/>
    <property type="project" value="InterPro"/>
</dbReference>
<evidence type="ECO:0000259" key="7">
    <source>
        <dbReference type="PROSITE" id="PS50111"/>
    </source>
</evidence>
<evidence type="ECO:0000313" key="10">
    <source>
        <dbReference type="EMBL" id="MBN7827757.1"/>
    </source>
</evidence>
<dbReference type="SUPFAM" id="SSF58104">
    <property type="entry name" value="Methyl-accepting chemotaxis protein (MCP) signaling domain"/>
    <property type="match status" value="1"/>
</dbReference>
<evidence type="ECO:0000259" key="8">
    <source>
        <dbReference type="PROSITE" id="PS50192"/>
    </source>
</evidence>
<evidence type="ECO:0000256" key="3">
    <source>
        <dbReference type="ARBA" id="ARBA00023224"/>
    </source>
</evidence>
<feature type="transmembrane region" description="Helical" evidence="6">
    <location>
        <begin position="155"/>
        <end position="179"/>
    </location>
</feature>
<accession>A0A939DSX1</accession>
<sequence>MNLTRLARSYAATGQQKYWDAYFDIVNWRSGKTARPVDVNEALYPGQKIAQKNIMQELNFSAEELALLDEAAGYSNALIETETQAMESVRQDRVVAGPFAPLPGESVQSFALRILFDDQYHQEVDKIMAPVNRFFKELDRRTRQQLEVASAEASFWLNMAFFMQMLVGIMVLLFAWLAVKILFNPLNKMVTTIRSVDMGRGDLNISQRLDEKGQPELSSLARSFNLFSNSLQSLVEKFGYSITELKASSGHLLNIAEQTDNSVSKQQESLDQIATAVNEMVATVQDVTRNAAEASSTAQGADREAAEGIKIVEQAISSMERLAKEISTASDAILLVEKDSNTISTILDVIKGIADQTNLLALNAAIEAARAGEQGRGFAVVADEVRSLAARTQDSTTEIQTMIASLQDNSKQAVDTMSASNQQAGTCVDNTAKAGEVLTSISGRIATISDMNTQIATATEEQSVVAEEISRHIHEVLTEVNQSASAAKQTAQNSDGISQVAEDLSSMLNKFKY</sequence>
<evidence type="ECO:0000256" key="1">
    <source>
        <dbReference type="ARBA" id="ARBA00004429"/>
    </source>
</evidence>
<dbReference type="Pfam" id="PF00672">
    <property type="entry name" value="HAMP"/>
    <property type="match status" value="1"/>
</dbReference>
<dbReference type="SMART" id="SM00304">
    <property type="entry name" value="HAMP"/>
    <property type="match status" value="1"/>
</dbReference>
<proteinExistence type="inferred from homology"/>
<evidence type="ECO:0000256" key="2">
    <source>
        <dbReference type="ARBA" id="ARBA00022519"/>
    </source>
</evidence>
<name>A0A939DSX1_9ALTE</name>
<dbReference type="InterPro" id="IPR004089">
    <property type="entry name" value="MCPsignal_dom"/>
</dbReference>
<dbReference type="PROSITE" id="PS50885">
    <property type="entry name" value="HAMP"/>
    <property type="match status" value="1"/>
</dbReference>
<dbReference type="SMART" id="SM00283">
    <property type="entry name" value="MA"/>
    <property type="match status" value="1"/>
</dbReference>
<keyword evidence="3 5" id="KW-0807">Transducer</keyword>
<keyword evidence="6" id="KW-1133">Transmembrane helix</keyword>
<reference evidence="10" key="1">
    <citation type="submission" date="2021-03" db="EMBL/GenBank/DDBJ databases">
        <title>novel species isolated from a fishpond in China.</title>
        <authorList>
            <person name="Lu H."/>
            <person name="Cai Z."/>
        </authorList>
    </citation>
    <scope>NUCLEOTIDE SEQUENCE</scope>
    <source>
        <strain evidence="10">JCM 30855</strain>
    </source>
</reference>
<organism evidence="10 11">
    <name type="scientific">Bowmanella dokdonensis</name>
    <dbReference type="NCBI Taxonomy" id="751969"/>
    <lineage>
        <taxon>Bacteria</taxon>
        <taxon>Pseudomonadati</taxon>
        <taxon>Pseudomonadota</taxon>
        <taxon>Gammaproteobacteria</taxon>
        <taxon>Alteromonadales</taxon>
        <taxon>Alteromonadaceae</taxon>
        <taxon>Bowmanella</taxon>
    </lineage>
</organism>
<gene>
    <name evidence="10" type="ORF">J0A66_21185</name>
</gene>
<dbReference type="Proteomes" id="UP000664654">
    <property type="component" value="Unassembled WGS sequence"/>
</dbReference>
<comment type="similarity">
    <text evidence="4">Belongs to the methyl-accepting chemotaxis (MCP) protein family.</text>
</comment>
<keyword evidence="6" id="KW-0472">Membrane</keyword>
<dbReference type="GO" id="GO:0005886">
    <property type="term" value="C:plasma membrane"/>
    <property type="evidence" value="ECO:0007669"/>
    <property type="project" value="UniProtKB-SubCell"/>
</dbReference>
<evidence type="ECO:0000259" key="9">
    <source>
        <dbReference type="PROSITE" id="PS50885"/>
    </source>
</evidence>
<dbReference type="CDD" id="cd11386">
    <property type="entry name" value="MCP_signal"/>
    <property type="match status" value="1"/>
</dbReference>
<evidence type="ECO:0000256" key="5">
    <source>
        <dbReference type="PROSITE-ProRule" id="PRU00284"/>
    </source>
</evidence>
<dbReference type="InterPro" id="IPR000727">
    <property type="entry name" value="T_SNARE_dom"/>
</dbReference>
<protein>
    <submittedName>
        <fullName evidence="10">Methyl-accepting chemotaxis protein</fullName>
    </submittedName>
</protein>
<dbReference type="PANTHER" id="PTHR32089:SF112">
    <property type="entry name" value="LYSOZYME-LIKE PROTEIN-RELATED"/>
    <property type="match status" value="1"/>
</dbReference>
<keyword evidence="2" id="KW-0997">Cell inner membrane</keyword>
<dbReference type="PRINTS" id="PR00260">
    <property type="entry name" value="CHEMTRNSDUCR"/>
</dbReference>
<dbReference type="AlphaFoldDB" id="A0A939DSX1"/>
<keyword evidence="11" id="KW-1185">Reference proteome</keyword>
<dbReference type="EMBL" id="JAFKCV010000028">
    <property type="protein sequence ID" value="MBN7827757.1"/>
    <property type="molecule type" value="Genomic_DNA"/>
</dbReference>
<keyword evidence="6" id="KW-0812">Transmembrane</keyword>
<feature type="domain" description="HAMP" evidence="9">
    <location>
        <begin position="180"/>
        <end position="236"/>
    </location>
</feature>
<dbReference type="GO" id="GO:0007165">
    <property type="term" value="P:signal transduction"/>
    <property type="evidence" value="ECO:0007669"/>
    <property type="project" value="UniProtKB-KW"/>
</dbReference>
<dbReference type="CDD" id="cd06225">
    <property type="entry name" value="HAMP"/>
    <property type="match status" value="1"/>
</dbReference>
<evidence type="ECO:0000256" key="6">
    <source>
        <dbReference type="SAM" id="Phobius"/>
    </source>
</evidence>
<dbReference type="PROSITE" id="PS50192">
    <property type="entry name" value="T_SNARE"/>
    <property type="match status" value="1"/>
</dbReference>
<evidence type="ECO:0000256" key="4">
    <source>
        <dbReference type="ARBA" id="ARBA00029447"/>
    </source>
</evidence>